<protein>
    <submittedName>
        <fullName evidence="1">Uncharacterized protein</fullName>
    </submittedName>
</protein>
<dbReference type="Proteomes" id="UP000054560">
    <property type="component" value="Unassembled WGS sequence"/>
</dbReference>
<dbReference type="RefSeq" id="XP_014145250.1">
    <property type="nucleotide sequence ID" value="XM_014289775.1"/>
</dbReference>
<proteinExistence type="predicted"/>
<feature type="non-terminal residue" evidence="1">
    <location>
        <position position="1"/>
    </location>
</feature>
<evidence type="ECO:0000313" key="1">
    <source>
        <dbReference type="EMBL" id="KNC71348.1"/>
    </source>
</evidence>
<evidence type="ECO:0000313" key="2">
    <source>
        <dbReference type="Proteomes" id="UP000054560"/>
    </source>
</evidence>
<reference evidence="1 2" key="1">
    <citation type="submission" date="2011-02" db="EMBL/GenBank/DDBJ databases">
        <title>The Genome Sequence of Sphaeroforma arctica JP610.</title>
        <authorList>
            <consortium name="The Broad Institute Genome Sequencing Platform"/>
            <person name="Russ C."/>
            <person name="Cuomo C."/>
            <person name="Young S.K."/>
            <person name="Zeng Q."/>
            <person name="Gargeya S."/>
            <person name="Alvarado L."/>
            <person name="Berlin A."/>
            <person name="Chapman S.B."/>
            <person name="Chen Z."/>
            <person name="Freedman E."/>
            <person name="Gellesch M."/>
            <person name="Goldberg J."/>
            <person name="Griggs A."/>
            <person name="Gujja S."/>
            <person name="Heilman E."/>
            <person name="Heiman D."/>
            <person name="Howarth C."/>
            <person name="Mehta T."/>
            <person name="Neiman D."/>
            <person name="Pearson M."/>
            <person name="Roberts A."/>
            <person name="Saif S."/>
            <person name="Shea T."/>
            <person name="Shenoy N."/>
            <person name="Sisk P."/>
            <person name="Stolte C."/>
            <person name="Sykes S."/>
            <person name="White J."/>
            <person name="Yandava C."/>
            <person name="Burger G."/>
            <person name="Gray M.W."/>
            <person name="Holland P.W.H."/>
            <person name="King N."/>
            <person name="Lang F.B.F."/>
            <person name="Roger A.J."/>
            <person name="Ruiz-Trillo I."/>
            <person name="Haas B."/>
            <person name="Nusbaum C."/>
            <person name="Birren B."/>
        </authorList>
    </citation>
    <scope>NUCLEOTIDE SEQUENCE [LARGE SCALE GENOMIC DNA]</scope>
    <source>
        <strain evidence="1 2">JP610</strain>
    </source>
</reference>
<organism evidence="1 2">
    <name type="scientific">Sphaeroforma arctica JP610</name>
    <dbReference type="NCBI Taxonomy" id="667725"/>
    <lineage>
        <taxon>Eukaryota</taxon>
        <taxon>Ichthyosporea</taxon>
        <taxon>Ichthyophonida</taxon>
        <taxon>Sphaeroforma</taxon>
    </lineage>
</organism>
<dbReference type="GeneID" id="25916619"/>
<sequence>IVKDNAIVNRLNKTKTEAYPDLLKMRTERDARETAKKKKAAKIKSEEDKALGLAKEKTKRDKTFDTLFDESKMVIAVTVVQTECFAVSDRLKSGLSIESQNYISVVIDNFILAKLSKSSVLLFESFGYPADT</sequence>
<gene>
    <name evidence="1" type="ORF">SARC_16115</name>
</gene>
<dbReference type="EMBL" id="KQ248967">
    <property type="protein sequence ID" value="KNC71348.1"/>
    <property type="molecule type" value="Genomic_DNA"/>
</dbReference>
<dbReference type="OrthoDB" id="200398at2759"/>
<accession>A0A0L0F568</accession>
<keyword evidence="2" id="KW-1185">Reference proteome</keyword>
<name>A0A0L0F568_9EUKA</name>
<dbReference type="AlphaFoldDB" id="A0A0L0F568"/>